<dbReference type="Proteomes" id="UP000215483">
    <property type="component" value="Unassembled WGS sequence"/>
</dbReference>
<name>A0A233SF11_STRDA</name>
<dbReference type="RefSeq" id="WP_094218114.1">
    <property type="nucleotide sequence ID" value="NZ_MCGQ01000016.1"/>
</dbReference>
<proteinExistence type="predicted"/>
<gene>
    <name evidence="1" type="ORF">BEK98_20475</name>
</gene>
<accession>A0A233SF11</accession>
<organism evidence="1 2">
    <name type="scientific">Streptomyces diastatochromogenes</name>
    <dbReference type="NCBI Taxonomy" id="42236"/>
    <lineage>
        <taxon>Bacteria</taxon>
        <taxon>Bacillati</taxon>
        <taxon>Actinomycetota</taxon>
        <taxon>Actinomycetes</taxon>
        <taxon>Kitasatosporales</taxon>
        <taxon>Streptomycetaceae</taxon>
        <taxon>Streptomyces</taxon>
    </lineage>
</organism>
<sequence length="555" mass="60788">MATLYRLIGVTPTVEAMRTAIEGDRLNHWEAHLHDASAGLGVPAVFLRAGKDCEATWCGVMARTTGIRVAEPKRRTAALLLIAVDGGVYAIAHDEGFRLLPEDIKDPRFGLSFAIRQIDPQQVRGLVAYTLGQARTDIAIVPGGIPVPSLGIREYAQLVSRIGGYLDNTELTYSQYGRGKTTSAEGGSGLRLRLGVEPADLIADVREISRICREVEPQQGLEFVEHLVPVRDPKTREVLDSALDDALGRFDDGAITISVPADYIGAYEEAVAFGVKIGAGGPKRVDDLAVGHLLDCVRTRKPGLRLEALREGRVYVYQHDAADLPAATKALRWIEAETSLGERRFCLLDQSWYEIGAIYRAEVKNVISRVISPTPSMSLPPWPRGVDEETYNRKLSEASEGRGFINLDRAYVKNPLKRRDVLEVSDHLTPDGTLVLVKPAHGRSGPLSHLFNQGLVAVQMLQNSAAVRAEFARVVRERSGGRRRLPENFVPRRLVFAIHLKRGTELTPDTLFAFSQVTLAQTVKTLQQWGVTVEVIGIPDGGPNAAHDNVEESAA</sequence>
<keyword evidence="2" id="KW-1185">Reference proteome</keyword>
<dbReference type="NCBIfam" id="TIGR04141">
    <property type="entry name" value="TIGR04141 family sporadically distributed protein"/>
    <property type="match status" value="1"/>
</dbReference>
<dbReference type="AlphaFoldDB" id="A0A233SF11"/>
<dbReference type="InterPro" id="IPR026487">
    <property type="entry name" value="CHP04141"/>
</dbReference>
<comment type="caution">
    <text evidence="1">The sequence shown here is derived from an EMBL/GenBank/DDBJ whole genome shotgun (WGS) entry which is preliminary data.</text>
</comment>
<dbReference type="OrthoDB" id="3323334at2"/>
<evidence type="ECO:0000313" key="1">
    <source>
        <dbReference type="EMBL" id="OXY94242.1"/>
    </source>
</evidence>
<evidence type="ECO:0000313" key="2">
    <source>
        <dbReference type="Proteomes" id="UP000215483"/>
    </source>
</evidence>
<dbReference type="Pfam" id="PF19614">
    <property type="entry name" value="DUF6119"/>
    <property type="match status" value="1"/>
</dbReference>
<reference evidence="1 2" key="1">
    <citation type="submission" date="2016-07" db="EMBL/GenBank/DDBJ databases">
        <title>Draft genome of Streptomyces diastatochromogenes.</title>
        <authorList>
            <person name="Podduturi R."/>
            <person name="Lukassen M.B."/>
            <person name="Clausen N."/>
            <person name="Nielsen J.L."/>
            <person name="Jorgensen N.O."/>
        </authorList>
    </citation>
    <scope>NUCLEOTIDE SEQUENCE [LARGE SCALE GENOMIC DNA]</scope>
    <source>
        <strain evidence="1 2">DSM 40608</strain>
    </source>
</reference>
<protein>
    <recommendedName>
        <fullName evidence="3">TIGR04141 family sporadically distributed protein</fullName>
    </recommendedName>
</protein>
<dbReference type="EMBL" id="MCGQ01000016">
    <property type="protein sequence ID" value="OXY94242.1"/>
    <property type="molecule type" value="Genomic_DNA"/>
</dbReference>
<evidence type="ECO:0008006" key="3">
    <source>
        <dbReference type="Google" id="ProtNLM"/>
    </source>
</evidence>